<feature type="compositionally biased region" description="Gly residues" evidence="1">
    <location>
        <begin position="141"/>
        <end position="151"/>
    </location>
</feature>
<gene>
    <name evidence="2" type="ORF">BS50DRAFT_167768</name>
</gene>
<organism evidence="2 3">
    <name type="scientific">Corynespora cassiicola Philippines</name>
    <dbReference type="NCBI Taxonomy" id="1448308"/>
    <lineage>
        <taxon>Eukaryota</taxon>
        <taxon>Fungi</taxon>
        <taxon>Dikarya</taxon>
        <taxon>Ascomycota</taxon>
        <taxon>Pezizomycotina</taxon>
        <taxon>Dothideomycetes</taxon>
        <taxon>Pleosporomycetidae</taxon>
        <taxon>Pleosporales</taxon>
        <taxon>Corynesporascaceae</taxon>
        <taxon>Corynespora</taxon>
    </lineage>
</organism>
<keyword evidence="3" id="KW-1185">Reference proteome</keyword>
<evidence type="ECO:0000256" key="1">
    <source>
        <dbReference type="SAM" id="MobiDB-lite"/>
    </source>
</evidence>
<feature type="compositionally biased region" description="Basic and acidic residues" evidence="1">
    <location>
        <begin position="115"/>
        <end position="126"/>
    </location>
</feature>
<dbReference type="AlphaFoldDB" id="A0A2T2P511"/>
<dbReference type="EMBL" id="KZ678129">
    <property type="protein sequence ID" value="PSN72762.1"/>
    <property type="molecule type" value="Genomic_DNA"/>
</dbReference>
<feature type="region of interest" description="Disordered" evidence="1">
    <location>
        <begin position="1"/>
        <end position="82"/>
    </location>
</feature>
<proteinExistence type="predicted"/>
<sequence length="162" mass="17582">MRNVKKSVQKKKHVDEQAAMYAAPWPMAPSHPQANNPEPLTPFAPPAHPIDPSPPNTPCHHHRHHRQRGKKKCPGPSPARHFSLAAPHCTALHCIAHGTSHRIRIPPSPSKTHPVHIDEQSVEQKRRLTNKAGSNARANGNGDGDGDGGGDLRLASKPAHLT</sequence>
<feature type="compositionally biased region" description="Basic residues" evidence="1">
    <location>
        <begin position="1"/>
        <end position="12"/>
    </location>
</feature>
<evidence type="ECO:0000313" key="3">
    <source>
        <dbReference type="Proteomes" id="UP000240883"/>
    </source>
</evidence>
<reference evidence="2 3" key="1">
    <citation type="journal article" date="2018" name="Front. Microbiol.">
        <title>Genome-Wide Analysis of Corynespora cassiicola Leaf Fall Disease Putative Effectors.</title>
        <authorList>
            <person name="Lopez D."/>
            <person name="Ribeiro S."/>
            <person name="Label P."/>
            <person name="Fumanal B."/>
            <person name="Venisse J.S."/>
            <person name="Kohler A."/>
            <person name="de Oliveira R.R."/>
            <person name="Labutti K."/>
            <person name="Lipzen A."/>
            <person name="Lail K."/>
            <person name="Bauer D."/>
            <person name="Ohm R.A."/>
            <person name="Barry K.W."/>
            <person name="Spatafora J."/>
            <person name="Grigoriev I.V."/>
            <person name="Martin F.M."/>
            <person name="Pujade-Renaud V."/>
        </authorList>
    </citation>
    <scope>NUCLEOTIDE SEQUENCE [LARGE SCALE GENOMIC DNA]</scope>
    <source>
        <strain evidence="2 3">Philippines</strain>
    </source>
</reference>
<name>A0A2T2P511_CORCC</name>
<feature type="compositionally biased region" description="Basic residues" evidence="1">
    <location>
        <begin position="59"/>
        <end position="73"/>
    </location>
</feature>
<protein>
    <submittedName>
        <fullName evidence="2">Uncharacterized protein</fullName>
    </submittedName>
</protein>
<accession>A0A2T2P511</accession>
<feature type="compositionally biased region" description="Pro residues" evidence="1">
    <location>
        <begin position="39"/>
        <end position="57"/>
    </location>
</feature>
<evidence type="ECO:0000313" key="2">
    <source>
        <dbReference type="EMBL" id="PSN72762.1"/>
    </source>
</evidence>
<dbReference type="Proteomes" id="UP000240883">
    <property type="component" value="Unassembled WGS sequence"/>
</dbReference>
<feature type="region of interest" description="Disordered" evidence="1">
    <location>
        <begin position="102"/>
        <end position="162"/>
    </location>
</feature>